<dbReference type="Gene3D" id="1.10.600.10">
    <property type="entry name" value="Farnesyl Diphosphate Synthase"/>
    <property type="match status" value="1"/>
</dbReference>
<dbReference type="InterPro" id="IPR017827">
    <property type="entry name" value="HSQ_synthase_HpnC"/>
</dbReference>
<comment type="caution">
    <text evidence="1">The sequence shown here is derived from an EMBL/GenBank/DDBJ whole genome shotgun (WGS) entry which is preliminary data.</text>
</comment>
<dbReference type="InterPro" id="IPR044843">
    <property type="entry name" value="Trans_IPPS_bact-type"/>
</dbReference>
<dbReference type="NCBIfam" id="TIGR03464">
    <property type="entry name" value="HpnC"/>
    <property type="match status" value="1"/>
</dbReference>
<name>A0A544YY18_9ACTN</name>
<sequence>MSAADVRDAAHRENFPVASRLLPRAYRRDLMAVYGFARYVDDVGDEGDPAGRSALLDEVEADLGRLYAGGSPRLPAVRALGPLVAGRGVPRTPFLHLVEANRRDQAVRRYDTFAQLLAYCELSANPVGRIVLHVFGVATPERARLSDRICSALQVIEHCQDVGEDHARGRVYLPGEDLRRFGCREADLDAPRTSPRLRRAVALQARRAATLLDEGMPLLETLSGFARTAVAGYVAGGRAALAALERGRHDVLGGAVRARRRAVLSEWVRVLKEVNGDGSRRDS</sequence>
<dbReference type="GO" id="GO:0051996">
    <property type="term" value="F:squalene synthase [NAD(P)H] activity"/>
    <property type="evidence" value="ECO:0007669"/>
    <property type="project" value="UniProtKB-EC"/>
</dbReference>
<dbReference type="InterPro" id="IPR033904">
    <property type="entry name" value="Trans_IPPS_HH"/>
</dbReference>
<dbReference type="GO" id="GO:0016114">
    <property type="term" value="P:terpenoid biosynthetic process"/>
    <property type="evidence" value="ECO:0007669"/>
    <property type="project" value="UniProtKB-ARBA"/>
</dbReference>
<dbReference type="RefSeq" id="WP_142618410.1">
    <property type="nucleotide sequence ID" value="NZ_VIRM01000010.1"/>
</dbReference>
<dbReference type="SFLD" id="SFLDG01212">
    <property type="entry name" value="Phytoene_synthase_like"/>
    <property type="match status" value="1"/>
</dbReference>
<dbReference type="SUPFAM" id="SSF48576">
    <property type="entry name" value="Terpenoid synthases"/>
    <property type="match status" value="1"/>
</dbReference>
<keyword evidence="1" id="KW-0808">Transferase</keyword>
<dbReference type="SFLD" id="SFLDS00005">
    <property type="entry name" value="Isoprenoid_Synthase_Type_I"/>
    <property type="match status" value="1"/>
</dbReference>
<dbReference type="GO" id="GO:0004311">
    <property type="term" value="F:geranylgeranyl diphosphate synthase activity"/>
    <property type="evidence" value="ECO:0007669"/>
    <property type="project" value="InterPro"/>
</dbReference>
<evidence type="ECO:0000313" key="1">
    <source>
        <dbReference type="EMBL" id="TQS21666.1"/>
    </source>
</evidence>
<reference evidence="1 2" key="1">
    <citation type="submission" date="2019-07" db="EMBL/GenBank/DDBJ databases">
        <title>Microbispora hainanensis DSM 45428.</title>
        <authorList>
            <person name="Thawai C."/>
        </authorList>
    </citation>
    <scope>NUCLEOTIDE SEQUENCE [LARGE SCALE GENOMIC DNA]</scope>
    <source>
        <strain evidence="1 2">DSM 45428</strain>
    </source>
</reference>
<gene>
    <name evidence="1" type="primary">hpnC</name>
    <name evidence="1" type="ORF">FLX08_10705</name>
</gene>
<accession>A0A544YY18</accession>
<dbReference type="CDD" id="cd00683">
    <property type="entry name" value="Trans_IPPS_HH"/>
    <property type="match status" value="1"/>
</dbReference>
<dbReference type="AlphaFoldDB" id="A0A544YY18"/>
<proteinExistence type="predicted"/>
<dbReference type="PANTHER" id="PTHR31480">
    <property type="entry name" value="BIFUNCTIONAL LYCOPENE CYCLASE/PHYTOENE SYNTHASE"/>
    <property type="match status" value="1"/>
</dbReference>
<evidence type="ECO:0000313" key="2">
    <source>
        <dbReference type="Proteomes" id="UP000316541"/>
    </source>
</evidence>
<dbReference type="EMBL" id="VIRM01000010">
    <property type="protein sequence ID" value="TQS21666.1"/>
    <property type="molecule type" value="Genomic_DNA"/>
</dbReference>
<dbReference type="EC" id="2.5.1.21" evidence="1"/>
<organism evidence="1 2">
    <name type="scientific">Microbispora hainanensis</name>
    <dbReference type="NCBI Taxonomy" id="568844"/>
    <lineage>
        <taxon>Bacteria</taxon>
        <taxon>Bacillati</taxon>
        <taxon>Actinomycetota</taxon>
        <taxon>Actinomycetes</taxon>
        <taxon>Streptosporangiales</taxon>
        <taxon>Streptosporangiaceae</taxon>
        <taxon>Microbispora</taxon>
    </lineage>
</organism>
<dbReference type="InterPro" id="IPR002060">
    <property type="entry name" value="Squ/phyt_synthse"/>
</dbReference>
<protein>
    <submittedName>
        <fullName evidence="1">Squalene synthase HpnC</fullName>
        <ecNumber evidence="1">2.5.1.21</ecNumber>
    </submittedName>
</protein>
<dbReference type="Pfam" id="PF00494">
    <property type="entry name" value="SQS_PSY"/>
    <property type="match status" value="1"/>
</dbReference>
<dbReference type="Proteomes" id="UP000316541">
    <property type="component" value="Unassembled WGS sequence"/>
</dbReference>
<dbReference type="SFLD" id="SFLDG01018">
    <property type="entry name" value="Squalene/Phytoene_Synthase_Lik"/>
    <property type="match status" value="1"/>
</dbReference>
<dbReference type="InterPro" id="IPR008949">
    <property type="entry name" value="Isoprenoid_synthase_dom_sf"/>
</dbReference>